<dbReference type="Proteomes" id="UP001283212">
    <property type="component" value="Unassembled WGS sequence"/>
</dbReference>
<name>A0AAE4MG22_9EURY</name>
<dbReference type="RefSeq" id="WP_338095968.1">
    <property type="nucleotide sequence ID" value="NZ_JAWDKB010000003.1"/>
</dbReference>
<evidence type="ECO:0000313" key="2">
    <source>
        <dbReference type="Proteomes" id="UP001283212"/>
    </source>
</evidence>
<accession>A0AAE4MG22</accession>
<comment type="caution">
    <text evidence="1">The sequence shown here is derived from an EMBL/GenBank/DDBJ whole genome shotgun (WGS) entry which is preliminary data.</text>
</comment>
<organism evidence="1 2">
    <name type="scientific">Methanorbis rubei</name>
    <dbReference type="NCBI Taxonomy" id="3028300"/>
    <lineage>
        <taxon>Archaea</taxon>
        <taxon>Methanobacteriati</taxon>
        <taxon>Methanobacteriota</taxon>
        <taxon>Stenosarchaea group</taxon>
        <taxon>Methanomicrobia</taxon>
        <taxon>Methanomicrobiales</taxon>
        <taxon>Methanocorpusculaceae</taxon>
        <taxon>Methanorbis</taxon>
    </lineage>
</organism>
<evidence type="ECO:0000313" key="1">
    <source>
        <dbReference type="EMBL" id="MDV0443445.1"/>
    </source>
</evidence>
<gene>
    <name evidence="1" type="ORF">McpCs1_08210</name>
</gene>
<dbReference type="AlphaFoldDB" id="A0AAE4MG22"/>
<dbReference type="EMBL" id="JAWDKB010000003">
    <property type="protein sequence ID" value="MDV0443445.1"/>
    <property type="molecule type" value="Genomic_DNA"/>
</dbReference>
<reference evidence="1 2" key="1">
    <citation type="submission" date="2023-06" db="EMBL/GenBank/DDBJ databases">
        <title>Genome sequence of Methancorpusculaceae sp. Cs1.</title>
        <authorList>
            <person name="Protasov E."/>
            <person name="Platt K."/>
            <person name="Poehlein A."/>
            <person name="Daniel R."/>
            <person name="Brune A."/>
        </authorList>
    </citation>
    <scope>NUCLEOTIDE SEQUENCE [LARGE SCALE GENOMIC DNA]</scope>
    <source>
        <strain evidence="1 2">Cs1</strain>
    </source>
</reference>
<keyword evidence="2" id="KW-1185">Reference proteome</keyword>
<protein>
    <submittedName>
        <fullName evidence="1">Uncharacterized protein</fullName>
    </submittedName>
</protein>
<sequence length="51" mass="5998">MVFWSSEIISRFAILLLSLTSDVRRQMSDVTYVFEKKIIPEKIPLPKIETK</sequence>
<proteinExistence type="predicted"/>